<evidence type="ECO:0000256" key="6">
    <source>
        <dbReference type="ARBA" id="ARBA00022833"/>
    </source>
</evidence>
<gene>
    <name evidence="10" type="ORF">TVAG_412280</name>
</gene>
<dbReference type="InterPro" id="IPR001577">
    <property type="entry name" value="Peptidase_M8"/>
</dbReference>
<reference evidence="10" key="2">
    <citation type="journal article" date="2007" name="Science">
        <title>Draft genome sequence of the sexually transmitted pathogen Trichomonas vaginalis.</title>
        <authorList>
            <person name="Carlton J.M."/>
            <person name="Hirt R.P."/>
            <person name="Silva J.C."/>
            <person name="Delcher A.L."/>
            <person name="Schatz M."/>
            <person name="Zhao Q."/>
            <person name="Wortman J.R."/>
            <person name="Bidwell S.L."/>
            <person name="Alsmark U.C.M."/>
            <person name="Besteiro S."/>
            <person name="Sicheritz-Ponten T."/>
            <person name="Noel C.J."/>
            <person name="Dacks J.B."/>
            <person name="Foster P.G."/>
            <person name="Simillion C."/>
            <person name="Van de Peer Y."/>
            <person name="Miranda-Saavedra D."/>
            <person name="Barton G.J."/>
            <person name="Westrop G.D."/>
            <person name="Mueller S."/>
            <person name="Dessi D."/>
            <person name="Fiori P.L."/>
            <person name="Ren Q."/>
            <person name="Paulsen I."/>
            <person name="Zhang H."/>
            <person name="Bastida-Corcuera F.D."/>
            <person name="Simoes-Barbosa A."/>
            <person name="Brown M.T."/>
            <person name="Hayes R.D."/>
            <person name="Mukherjee M."/>
            <person name="Okumura C.Y."/>
            <person name="Schneider R."/>
            <person name="Smith A.J."/>
            <person name="Vanacova S."/>
            <person name="Villalvazo M."/>
            <person name="Haas B.J."/>
            <person name="Pertea M."/>
            <person name="Feldblyum T.V."/>
            <person name="Utterback T.R."/>
            <person name="Shu C.L."/>
            <person name="Osoegawa K."/>
            <person name="de Jong P.J."/>
            <person name="Hrdy I."/>
            <person name="Horvathova L."/>
            <person name="Zubacova Z."/>
            <person name="Dolezal P."/>
            <person name="Malik S.B."/>
            <person name="Logsdon J.M. Jr."/>
            <person name="Henze K."/>
            <person name="Gupta A."/>
            <person name="Wang C.C."/>
            <person name="Dunne R.L."/>
            <person name="Upcroft J.A."/>
            <person name="Upcroft P."/>
            <person name="White O."/>
            <person name="Salzberg S.L."/>
            <person name="Tang P."/>
            <person name="Chiu C.-H."/>
            <person name="Lee Y.-S."/>
            <person name="Embley T.M."/>
            <person name="Coombs G.H."/>
            <person name="Mottram J.C."/>
            <person name="Tachezy J."/>
            <person name="Fraser-Liggett C.M."/>
            <person name="Johnson P.J."/>
        </authorList>
    </citation>
    <scope>NUCLEOTIDE SEQUENCE [LARGE SCALE GENOMIC DNA]</scope>
    <source>
        <strain evidence="10">G3</strain>
    </source>
</reference>
<comment type="cofactor">
    <cofactor evidence="1">
        <name>Zn(2+)</name>
        <dbReference type="ChEBI" id="CHEBI:29105"/>
    </cofactor>
</comment>
<feature type="compositionally biased region" description="Polar residues" evidence="8">
    <location>
        <begin position="326"/>
        <end position="335"/>
    </location>
</feature>
<feature type="compositionally biased region" description="Basic and acidic residues" evidence="8">
    <location>
        <begin position="314"/>
        <end position="325"/>
    </location>
</feature>
<accession>A2F1N4</accession>
<dbReference type="GO" id="GO:0004222">
    <property type="term" value="F:metalloendopeptidase activity"/>
    <property type="evidence" value="ECO:0007669"/>
    <property type="project" value="InterPro"/>
</dbReference>
<dbReference type="GO" id="GO:0008233">
    <property type="term" value="F:peptidase activity"/>
    <property type="evidence" value="ECO:0000318"/>
    <property type="project" value="GO_Central"/>
</dbReference>
<feature type="transmembrane region" description="Helical" evidence="9">
    <location>
        <begin position="283"/>
        <end position="306"/>
    </location>
</feature>
<organism evidence="10 11">
    <name type="scientific">Trichomonas vaginalis (strain ATCC PRA-98 / G3)</name>
    <dbReference type="NCBI Taxonomy" id="412133"/>
    <lineage>
        <taxon>Eukaryota</taxon>
        <taxon>Metamonada</taxon>
        <taxon>Parabasalia</taxon>
        <taxon>Trichomonadida</taxon>
        <taxon>Trichomonadidae</taxon>
        <taxon>Trichomonas</taxon>
    </lineage>
</organism>
<dbReference type="InParanoid" id="A2F1N4"/>
<feature type="region of interest" description="Disordered" evidence="8">
    <location>
        <begin position="314"/>
        <end position="335"/>
    </location>
</feature>
<dbReference type="GO" id="GO:0007155">
    <property type="term" value="P:cell adhesion"/>
    <property type="evidence" value="ECO:0007669"/>
    <property type="project" value="InterPro"/>
</dbReference>
<evidence type="ECO:0000313" key="11">
    <source>
        <dbReference type="Proteomes" id="UP000001542"/>
    </source>
</evidence>
<protein>
    <recommendedName>
        <fullName evidence="12">GP63-like</fullName>
    </recommendedName>
</protein>
<dbReference type="GO" id="GO:0016020">
    <property type="term" value="C:membrane"/>
    <property type="evidence" value="ECO:0007669"/>
    <property type="project" value="InterPro"/>
</dbReference>
<keyword evidence="9" id="KW-0472">Membrane</keyword>
<dbReference type="KEGG" id="tva:4759024"/>
<dbReference type="SUPFAM" id="SSF55486">
    <property type="entry name" value="Metalloproteases ('zincins'), catalytic domain"/>
    <property type="match status" value="1"/>
</dbReference>
<keyword evidence="9" id="KW-1133">Transmembrane helix</keyword>
<dbReference type="PANTHER" id="PTHR10942:SF0">
    <property type="entry name" value="LEISHMANOLYSIN-LIKE PEPTIDASE"/>
    <property type="match status" value="1"/>
</dbReference>
<dbReference type="RefSeq" id="XP_001314035.1">
    <property type="nucleotide sequence ID" value="XM_001314029.1"/>
</dbReference>
<evidence type="ECO:0000256" key="8">
    <source>
        <dbReference type="SAM" id="MobiDB-lite"/>
    </source>
</evidence>
<keyword evidence="6" id="KW-0862">Zinc</keyword>
<dbReference type="EMBL" id="DS113575">
    <property type="protein sequence ID" value="EAY01199.1"/>
    <property type="molecule type" value="Genomic_DNA"/>
</dbReference>
<keyword evidence="4" id="KW-0479">Metal-binding</keyword>
<dbReference type="PANTHER" id="PTHR10942">
    <property type="entry name" value="LEISHMANOLYSIN-LIKE PEPTIDASE"/>
    <property type="match status" value="1"/>
</dbReference>
<evidence type="ECO:0000256" key="5">
    <source>
        <dbReference type="ARBA" id="ARBA00022801"/>
    </source>
</evidence>
<dbReference type="GO" id="GO:0046872">
    <property type="term" value="F:metal ion binding"/>
    <property type="evidence" value="ECO:0007669"/>
    <property type="project" value="UniProtKB-KW"/>
</dbReference>
<reference evidence="10" key="1">
    <citation type="submission" date="2006-10" db="EMBL/GenBank/DDBJ databases">
        <authorList>
            <person name="Amadeo P."/>
            <person name="Zhao Q."/>
            <person name="Wortman J."/>
            <person name="Fraser-Liggett C."/>
            <person name="Carlton J."/>
        </authorList>
    </citation>
    <scope>NUCLEOTIDE SEQUENCE</scope>
    <source>
        <strain evidence="10">G3</strain>
    </source>
</reference>
<keyword evidence="9" id="KW-0812">Transmembrane</keyword>
<keyword evidence="5" id="KW-0378">Hydrolase</keyword>
<proteinExistence type="inferred from homology"/>
<evidence type="ECO:0000256" key="9">
    <source>
        <dbReference type="SAM" id="Phobius"/>
    </source>
</evidence>
<name>A2F1N4_TRIV3</name>
<evidence type="ECO:0008006" key="12">
    <source>
        <dbReference type="Google" id="ProtNLM"/>
    </source>
</evidence>
<keyword evidence="7" id="KW-0482">Metalloprotease</keyword>
<keyword evidence="3" id="KW-0645">Protease</keyword>
<evidence type="ECO:0000256" key="2">
    <source>
        <dbReference type="ARBA" id="ARBA00005860"/>
    </source>
</evidence>
<dbReference type="GO" id="GO:0006508">
    <property type="term" value="P:proteolysis"/>
    <property type="evidence" value="ECO:0007669"/>
    <property type="project" value="UniProtKB-KW"/>
</dbReference>
<evidence type="ECO:0000256" key="7">
    <source>
        <dbReference type="ARBA" id="ARBA00023049"/>
    </source>
</evidence>
<evidence type="ECO:0000256" key="1">
    <source>
        <dbReference type="ARBA" id="ARBA00001947"/>
    </source>
</evidence>
<evidence type="ECO:0000256" key="4">
    <source>
        <dbReference type="ARBA" id="ARBA00022723"/>
    </source>
</evidence>
<sequence>MTEEMLVPDGLRFARLTAASLAILNDTGNFMADWKKAQPLVWGDMESIDSNLIDDFATKDPQQYPEYYNADVPVSNDKFYAGFNFKYFGSTSTMQTPYCPNPDVRYCDKPEFYNKQGKSVIGSSESFGYIPFVNPNYTCPSSTATLPTTEPNENTLCGEYNCESYQKFTIKVNKDTSGKDWEEVTCTSSNINQVFNIHINGKIQRKVKCVNPERFCRSVILSEMMLRKNPMDKNSWQLSDIGPKQFDSNVRKSIRKDIKTNEDEALNEQRWGNVEAWFRKNKIGFAIGCGIFVVAIIIVVVGILAYKRLHPKEENNEDNENKEMSSEYSDQTPVA</sequence>
<keyword evidence="11" id="KW-1185">Reference proteome</keyword>
<dbReference type="VEuPathDB" id="TrichDB:TVAGG3_0761060"/>
<dbReference type="VEuPathDB" id="TrichDB:TVAG_412280"/>
<dbReference type="Proteomes" id="UP000001542">
    <property type="component" value="Unassembled WGS sequence"/>
</dbReference>
<comment type="similarity">
    <text evidence="2">Belongs to the peptidase M8 family.</text>
</comment>
<dbReference type="AlphaFoldDB" id="A2F1N4"/>
<evidence type="ECO:0000256" key="3">
    <source>
        <dbReference type="ARBA" id="ARBA00022670"/>
    </source>
</evidence>
<evidence type="ECO:0000313" key="10">
    <source>
        <dbReference type="EMBL" id="EAY01199.1"/>
    </source>
</evidence>
<dbReference type="GO" id="GO:0005737">
    <property type="term" value="C:cytoplasm"/>
    <property type="evidence" value="ECO:0000318"/>
    <property type="project" value="GO_Central"/>
</dbReference>